<evidence type="ECO:0000313" key="2">
    <source>
        <dbReference type="EMBL" id="MBO8407639.1"/>
    </source>
</evidence>
<evidence type="ECO:0008006" key="4">
    <source>
        <dbReference type="Google" id="ProtNLM"/>
    </source>
</evidence>
<proteinExistence type="predicted"/>
<sequence>MNKKLKNLFVGLCAVVLCAPALAADVSQRTDCTDIQARINQLSAIESPSAEQESELSALQAQYRADCSRSASGRRTIASGRVTASNMVAAAATPVAATPVVETVVVTARTILNEYLTERQNLCNELKSDIDKLVANGASDAETEPLQNQYDADCEEIDRSETVDIDEETAARNVSSGLCEDGSKPNKFGCCEGETFTDMGNLVFACCPDDGGACYPPINSGDAI</sequence>
<name>A0A940DGQ5_9PROT</name>
<evidence type="ECO:0000256" key="1">
    <source>
        <dbReference type="SAM" id="SignalP"/>
    </source>
</evidence>
<dbReference type="AlphaFoldDB" id="A0A940DGQ5"/>
<feature type="chain" id="PRO_5037221186" description="Secreted protein" evidence="1">
    <location>
        <begin position="24"/>
        <end position="224"/>
    </location>
</feature>
<evidence type="ECO:0000313" key="3">
    <source>
        <dbReference type="Proteomes" id="UP000721442"/>
    </source>
</evidence>
<protein>
    <recommendedName>
        <fullName evidence="4">Secreted protein</fullName>
    </recommendedName>
</protein>
<accession>A0A940DGQ5</accession>
<keyword evidence="1" id="KW-0732">Signal</keyword>
<organism evidence="2 3">
    <name type="scientific">Candidatus Enterousia excrementavium</name>
    <dbReference type="NCBI Taxonomy" id="2840789"/>
    <lineage>
        <taxon>Bacteria</taxon>
        <taxon>Pseudomonadati</taxon>
        <taxon>Pseudomonadota</taxon>
        <taxon>Alphaproteobacteria</taxon>
        <taxon>Candidatus Enterousia</taxon>
    </lineage>
</organism>
<gene>
    <name evidence="2" type="ORF">IAC77_04250</name>
</gene>
<reference evidence="2" key="1">
    <citation type="submission" date="2020-10" db="EMBL/GenBank/DDBJ databases">
        <authorList>
            <person name="Gilroy R."/>
        </authorList>
    </citation>
    <scope>NUCLEOTIDE SEQUENCE</scope>
    <source>
        <strain evidence="2">B1-16210</strain>
    </source>
</reference>
<feature type="signal peptide" evidence="1">
    <location>
        <begin position="1"/>
        <end position="23"/>
    </location>
</feature>
<dbReference type="Proteomes" id="UP000721442">
    <property type="component" value="Unassembled WGS sequence"/>
</dbReference>
<reference evidence="2" key="2">
    <citation type="journal article" date="2021" name="PeerJ">
        <title>Extensive microbial diversity within the chicken gut microbiome revealed by metagenomics and culture.</title>
        <authorList>
            <person name="Gilroy R."/>
            <person name="Ravi A."/>
            <person name="Getino M."/>
            <person name="Pursley I."/>
            <person name="Horton D.L."/>
            <person name="Alikhan N.F."/>
            <person name="Baker D."/>
            <person name="Gharbi K."/>
            <person name="Hall N."/>
            <person name="Watson M."/>
            <person name="Adriaenssens E.M."/>
            <person name="Foster-Nyarko E."/>
            <person name="Jarju S."/>
            <person name="Secka A."/>
            <person name="Antonio M."/>
            <person name="Oren A."/>
            <person name="Chaudhuri R.R."/>
            <person name="La Ragione R."/>
            <person name="Hildebrand F."/>
            <person name="Pallen M.J."/>
        </authorList>
    </citation>
    <scope>NUCLEOTIDE SEQUENCE</scope>
    <source>
        <strain evidence="2">B1-16210</strain>
    </source>
</reference>
<dbReference type="EMBL" id="JADINE010000051">
    <property type="protein sequence ID" value="MBO8407639.1"/>
    <property type="molecule type" value="Genomic_DNA"/>
</dbReference>
<comment type="caution">
    <text evidence="2">The sequence shown here is derived from an EMBL/GenBank/DDBJ whole genome shotgun (WGS) entry which is preliminary data.</text>
</comment>